<name>A0A857KPV0_9ACTN</name>
<sequence length="104" mass="11791">MPHTSPEQPPTDRPHLDYESANRLRYQLTQAAVLPDDIDRADFIELLTAGVRDIYHRDLDDYRHAHKAAAVAVSQAADWTAVAKRVRDRDQALKSGAYIPRRTA</sequence>
<accession>A0A857KPV0</accession>
<evidence type="ECO:0000313" key="1">
    <source>
        <dbReference type="EMBL" id="QHN41348.1"/>
    </source>
</evidence>
<organism evidence="1">
    <name type="scientific">Gordonia amarae</name>
    <dbReference type="NCBI Taxonomy" id="36821"/>
    <lineage>
        <taxon>Bacteria</taxon>
        <taxon>Bacillati</taxon>
        <taxon>Actinomycetota</taxon>
        <taxon>Actinomycetes</taxon>
        <taxon>Mycobacteriales</taxon>
        <taxon>Gordoniaceae</taxon>
        <taxon>Gordonia</taxon>
    </lineage>
</organism>
<dbReference type="Pfam" id="PF10888">
    <property type="entry name" value="DUF2742"/>
    <property type="match status" value="1"/>
</dbReference>
<gene>
    <name evidence="1" type="ORF">GII30_21235</name>
</gene>
<protein>
    <submittedName>
        <fullName evidence="1">DUF2742 domain-containing protein</fullName>
    </submittedName>
</protein>
<dbReference type="AlphaFoldDB" id="A0A857KPV0"/>
<dbReference type="EMBL" id="CP045810">
    <property type="protein sequence ID" value="QHN41348.1"/>
    <property type="molecule type" value="Genomic_DNA"/>
</dbReference>
<dbReference type="InterPro" id="IPR024384">
    <property type="entry name" value="DUF2742"/>
</dbReference>
<dbReference type="RefSeq" id="WP_005193346.1">
    <property type="nucleotide sequence ID" value="NZ_CP045804.1"/>
</dbReference>
<reference evidence="1" key="1">
    <citation type="journal article" date="2021" name="Nat. Microbiol.">
        <title>Cocultivation of an ultrasmall environmental parasitic bacterium with lytic ability against bacteria associated with wastewater foams.</title>
        <authorList>
            <person name="Batinovic S."/>
            <person name="Rose J.J.A."/>
            <person name="Ratcliffe J."/>
            <person name="Seviour R.J."/>
            <person name="Petrovski S."/>
        </authorList>
    </citation>
    <scope>NUCLEOTIDE SEQUENCE</scope>
    <source>
        <strain evidence="1">CON44</strain>
    </source>
</reference>
<proteinExistence type="predicted"/>